<dbReference type="PROSITE" id="PS50942">
    <property type="entry name" value="ENTH"/>
    <property type="match status" value="1"/>
</dbReference>
<dbReference type="SUPFAM" id="SSF89009">
    <property type="entry name" value="GAT-like domain"/>
    <property type="match status" value="1"/>
</dbReference>
<dbReference type="Proteomes" id="UP001165289">
    <property type="component" value="Unassembled WGS sequence"/>
</dbReference>
<sequence>MAFKSLNSIYATVAKATSNELSSPKQKHLDTLLQRINTKDANLDEVSNPIVDRLHSTNWQVSYKSILTLHYLIQNGNEKFLQNICAKKPNFLISQRHAWSEHKAIRFLQSHSHYLATKLSVYNNAGFDYCRVRRGQNGFLRTINQNRVFEHLAYLRKIVEAIVLFNPTENDLRTALVLTSFSKVFKDLTVLVQFLNEGMIILIERFFELDLEKAQKAFDLYKYFTSVSGIIKGIFAEAQEVGIDQSDYSSYPTYRRDMVVTMETHIKSLQPHIPRSSSANLNALRIPGSPSKSLYKQSSPNTYRKQQSLQVLIQRNSSPDSEESDSPQPNRTTTKSVSHSNLFPVQFDSSYPAKQFETNEFEIENHQVIAKSSTSSPNFNHKLSRKQKSFPGLIDSSSLHQDLLELQSFYSGSMEPTNKNNSKTDNNPFAKGYANSANSLPTEFSFTRKKSAPVTGGNPFIDLVPQKREKKTTCTTTNPFSAMA</sequence>
<dbReference type="GO" id="GO:0072583">
    <property type="term" value="P:clathrin-dependent endocytosis"/>
    <property type="evidence" value="ECO:0007669"/>
    <property type="project" value="InterPro"/>
</dbReference>
<evidence type="ECO:0000313" key="4">
    <source>
        <dbReference type="EMBL" id="KAI6654167.1"/>
    </source>
</evidence>
<evidence type="ECO:0000256" key="1">
    <source>
        <dbReference type="ARBA" id="ARBA00008011"/>
    </source>
</evidence>
<feature type="domain" description="ENTH" evidence="3">
    <location>
        <begin position="1"/>
        <end position="129"/>
    </location>
</feature>
<feature type="region of interest" description="Disordered" evidence="2">
    <location>
        <begin position="412"/>
        <end position="434"/>
    </location>
</feature>
<dbReference type="SMART" id="SM00273">
    <property type="entry name" value="ENTH"/>
    <property type="match status" value="1"/>
</dbReference>
<dbReference type="InterPro" id="IPR011417">
    <property type="entry name" value="ANTH_dom"/>
</dbReference>
<feature type="compositionally biased region" description="Polar residues" evidence="2">
    <location>
        <begin position="290"/>
        <end position="316"/>
    </location>
</feature>
<dbReference type="Pfam" id="PF07651">
    <property type="entry name" value="ANTH"/>
    <property type="match status" value="1"/>
</dbReference>
<dbReference type="PANTHER" id="PTHR22951">
    <property type="entry name" value="CLATHRIN ASSEMBLY PROTEIN"/>
    <property type="match status" value="1"/>
</dbReference>
<evidence type="ECO:0000313" key="5">
    <source>
        <dbReference type="Proteomes" id="UP001165289"/>
    </source>
</evidence>
<dbReference type="Gene3D" id="1.25.40.90">
    <property type="match status" value="1"/>
</dbReference>
<dbReference type="InterPro" id="IPR045192">
    <property type="entry name" value="AP180-like"/>
</dbReference>
<dbReference type="GO" id="GO:0005545">
    <property type="term" value="F:1-phosphatidylinositol binding"/>
    <property type="evidence" value="ECO:0007669"/>
    <property type="project" value="InterPro"/>
</dbReference>
<comment type="similarity">
    <text evidence="1">Belongs to the PICALM/SNAP91 family.</text>
</comment>
<dbReference type="GO" id="GO:0048268">
    <property type="term" value="P:clathrin coat assembly"/>
    <property type="evidence" value="ECO:0007669"/>
    <property type="project" value="InterPro"/>
</dbReference>
<dbReference type="GO" id="GO:0005905">
    <property type="term" value="C:clathrin-coated pit"/>
    <property type="evidence" value="ECO:0007669"/>
    <property type="project" value="TreeGrafter"/>
</dbReference>
<dbReference type="InterPro" id="IPR013809">
    <property type="entry name" value="ENTH"/>
</dbReference>
<accession>A0AAV7JYZ7</accession>
<comment type="caution">
    <text evidence="4">The sequence shown here is derived from an EMBL/GenBank/DDBJ whole genome shotgun (WGS) entry which is preliminary data.</text>
</comment>
<dbReference type="PANTHER" id="PTHR22951:SF5">
    <property type="entry name" value="PHOSPHATIDYLINOSITOL-BINDING CLATHRIN ASSEMBLY PROTEIN LAP"/>
    <property type="match status" value="1"/>
</dbReference>
<dbReference type="InterPro" id="IPR014712">
    <property type="entry name" value="ANTH_dom_sf"/>
</dbReference>
<feature type="compositionally biased region" description="Polar residues" evidence="2">
    <location>
        <begin position="328"/>
        <end position="341"/>
    </location>
</feature>
<dbReference type="AlphaFoldDB" id="A0AAV7JYZ7"/>
<evidence type="ECO:0000256" key="2">
    <source>
        <dbReference type="SAM" id="MobiDB-lite"/>
    </source>
</evidence>
<name>A0AAV7JYZ7_9METZ</name>
<dbReference type="GO" id="GO:0006900">
    <property type="term" value="P:vesicle budding from membrane"/>
    <property type="evidence" value="ECO:0007669"/>
    <property type="project" value="TreeGrafter"/>
</dbReference>
<reference evidence="4 5" key="1">
    <citation type="journal article" date="2023" name="BMC Biol.">
        <title>The compact genome of the sponge Oopsacas minuta (Hexactinellida) is lacking key metazoan core genes.</title>
        <authorList>
            <person name="Santini S."/>
            <person name="Schenkelaars Q."/>
            <person name="Jourda C."/>
            <person name="Duchesne M."/>
            <person name="Belahbib H."/>
            <person name="Rocher C."/>
            <person name="Selva M."/>
            <person name="Riesgo A."/>
            <person name="Vervoort M."/>
            <person name="Leys S.P."/>
            <person name="Kodjabachian L."/>
            <person name="Le Bivic A."/>
            <person name="Borchiellini C."/>
            <person name="Claverie J.M."/>
            <person name="Renard E."/>
        </authorList>
    </citation>
    <scope>NUCLEOTIDE SEQUENCE [LARGE SCALE GENOMIC DNA]</scope>
    <source>
        <strain evidence="4">SPO-2</strain>
    </source>
</reference>
<dbReference type="GO" id="GO:0000149">
    <property type="term" value="F:SNARE binding"/>
    <property type="evidence" value="ECO:0007669"/>
    <property type="project" value="TreeGrafter"/>
</dbReference>
<dbReference type="EMBL" id="JAKMXF010000233">
    <property type="protein sequence ID" value="KAI6654167.1"/>
    <property type="molecule type" value="Genomic_DNA"/>
</dbReference>
<dbReference type="Gene3D" id="1.20.58.150">
    <property type="entry name" value="ANTH domain"/>
    <property type="match status" value="1"/>
</dbReference>
<proteinExistence type="inferred from homology"/>
<feature type="compositionally biased region" description="Polar residues" evidence="2">
    <location>
        <begin position="412"/>
        <end position="427"/>
    </location>
</feature>
<dbReference type="GO" id="GO:0030136">
    <property type="term" value="C:clathrin-coated vesicle"/>
    <property type="evidence" value="ECO:0007669"/>
    <property type="project" value="InterPro"/>
</dbReference>
<dbReference type="SUPFAM" id="SSF48464">
    <property type="entry name" value="ENTH/VHS domain"/>
    <property type="match status" value="1"/>
</dbReference>
<dbReference type="GO" id="GO:0032050">
    <property type="term" value="F:clathrin heavy chain binding"/>
    <property type="evidence" value="ECO:0007669"/>
    <property type="project" value="TreeGrafter"/>
</dbReference>
<organism evidence="4 5">
    <name type="scientific">Oopsacas minuta</name>
    <dbReference type="NCBI Taxonomy" id="111878"/>
    <lineage>
        <taxon>Eukaryota</taxon>
        <taxon>Metazoa</taxon>
        <taxon>Porifera</taxon>
        <taxon>Hexactinellida</taxon>
        <taxon>Hexasterophora</taxon>
        <taxon>Lyssacinosida</taxon>
        <taxon>Leucopsacidae</taxon>
        <taxon>Oopsacas</taxon>
    </lineage>
</organism>
<protein>
    <submittedName>
        <fullName evidence="4">Clathrin coat assembly protein</fullName>
    </submittedName>
</protein>
<evidence type="ECO:0000259" key="3">
    <source>
        <dbReference type="PROSITE" id="PS50942"/>
    </source>
</evidence>
<dbReference type="GO" id="GO:0005546">
    <property type="term" value="F:phosphatidylinositol-4,5-bisphosphate binding"/>
    <property type="evidence" value="ECO:0007669"/>
    <property type="project" value="TreeGrafter"/>
</dbReference>
<keyword evidence="5" id="KW-1185">Reference proteome</keyword>
<gene>
    <name evidence="4" type="ORF">LOD99_3012</name>
</gene>
<dbReference type="InterPro" id="IPR008942">
    <property type="entry name" value="ENTH_VHS"/>
</dbReference>
<feature type="region of interest" description="Disordered" evidence="2">
    <location>
        <begin position="290"/>
        <end position="341"/>
    </location>
</feature>